<evidence type="ECO:0000313" key="4">
    <source>
        <dbReference type="Proteomes" id="UP001057532"/>
    </source>
</evidence>
<proteinExistence type="predicted"/>
<feature type="domain" description="PDZ" evidence="2">
    <location>
        <begin position="108"/>
        <end position="191"/>
    </location>
</feature>
<dbReference type="InterPro" id="IPR036034">
    <property type="entry name" value="PDZ_sf"/>
</dbReference>
<name>A0ABY5C277_9LACO</name>
<dbReference type="InterPro" id="IPR014721">
    <property type="entry name" value="Ribsml_uS5_D2-typ_fold_subgr"/>
</dbReference>
<evidence type="ECO:0000313" key="3">
    <source>
        <dbReference type="EMBL" id="USS92870.1"/>
    </source>
</evidence>
<feature type="transmembrane region" description="Helical" evidence="1">
    <location>
        <begin position="12"/>
        <end position="32"/>
    </location>
</feature>
<dbReference type="Gene3D" id="3.30.230.10">
    <property type="match status" value="1"/>
</dbReference>
<dbReference type="EMBL" id="CP097478">
    <property type="protein sequence ID" value="USS92870.1"/>
    <property type="molecule type" value="Genomic_DNA"/>
</dbReference>
<dbReference type="InterPro" id="IPR020568">
    <property type="entry name" value="Ribosomal_Su5_D2-typ_SF"/>
</dbReference>
<dbReference type="NCBIfam" id="NF041438">
    <property type="entry name" value="SepM_fam_S16"/>
    <property type="match status" value="1"/>
</dbReference>
<dbReference type="InterPro" id="IPR001478">
    <property type="entry name" value="PDZ"/>
</dbReference>
<keyword evidence="1" id="KW-0812">Transmembrane</keyword>
<keyword evidence="1" id="KW-0472">Membrane</keyword>
<evidence type="ECO:0000256" key="1">
    <source>
        <dbReference type="SAM" id="Phobius"/>
    </source>
</evidence>
<dbReference type="RefSeq" id="WP_252779632.1">
    <property type="nucleotide sequence ID" value="NZ_CP097478.1"/>
</dbReference>
<gene>
    <name evidence="3" type="ORF">M8332_04360</name>
</gene>
<organism evidence="3 4">
    <name type="scientific">Fructilactobacillus ixorae</name>
    <dbReference type="NCBI Taxonomy" id="1750535"/>
    <lineage>
        <taxon>Bacteria</taxon>
        <taxon>Bacillati</taxon>
        <taxon>Bacillota</taxon>
        <taxon>Bacilli</taxon>
        <taxon>Lactobacillales</taxon>
        <taxon>Lactobacillaceae</taxon>
        <taxon>Fructilactobacillus</taxon>
    </lineage>
</organism>
<dbReference type="Proteomes" id="UP001057532">
    <property type="component" value="Chromosome"/>
</dbReference>
<sequence length="350" mass="38995">MRKFWQKNRKTSLAFLVVALLIAILWFFFWPLNRVVEAPGEAVNIQPMVKIAGKQPLKQNEFMITAVSIAPARPVSYVHRLFDPHIDIQKTNDVTGGQNNADFNNVQKVYMQSAINNAITVGFQHANRPVTKQYHGVYILNVFPQSDFKNRLRPADLIESINGQQLTKSTEYVNYIKSLPKNAPLKIMFKRDGRQMMVSGHKHDIVKGFNGIGITMIDDMTIKTAPKARIDPGQIGGPSGGLMFALQVYSQLTQQRYQLKKIAGTGTITSDGQVGEIGGVDKKIIAAHKSGAQVFFCPYVKPTKTNLALEPGHQTNYQVAKATAQKYAPGMKVVPVTSFDQAVHYLKTHQ</sequence>
<keyword evidence="1" id="KW-1133">Transmembrane helix</keyword>
<evidence type="ECO:0000259" key="2">
    <source>
        <dbReference type="PROSITE" id="PS50106"/>
    </source>
</evidence>
<dbReference type="InterPro" id="IPR008269">
    <property type="entry name" value="Lon_proteolytic"/>
</dbReference>
<dbReference type="Pfam" id="PF05362">
    <property type="entry name" value="Lon_C"/>
    <property type="match status" value="1"/>
</dbReference>
<dbReference type="PROSITE" id="PS50106">
    <property type="entry name" value="PDZ"/>
    <property type="match status" value="1"/>
</dbReference>
<dbReference type="Gene3D" id="2.30.42.10">
    <property type="match status" value="1"/>
</dbReference>
<accession>A0ABY5C277</accession>
<dbReference type="PANTHER" id="PTHR10046">
    <property type="entry name" value="ATP DEPENDENT LON PROTEASE FAMILY MEMBER"/>
    <property type="match status" value="1"/>
</dbReference>
<dbReference type="InterPro" id="IPR027065">
    <property type="entry name" value="Lon_Prtase"/>
</dbReference>
<dbReference type="Pfam" id="PF13180">
    <property type="entry name" value="PDZ_2"/>
    <property type="match status" value="1"/>
</dbReference>
<dbReference type="SUPFAM" id="SSF54211">
    <property type="entry name" value="Ribosomal protein S5 domain 2-like"/>
    <property type="match status" value="1"/>
</dbReference>
<dbReference type="SUPFAM" id="SSF50156">
    <property type="entry name" value="PDZ domain-like"/>
    <property type="match status" value="1"/>
</dbReference>
<keyword evidence="4" id="KW-1185">Reference proteome</keyword>
<reference evidence="3" key="1">
    <citation type="submission" date="2022-05" db="EMBL/GenBank/DDBJ databases">
        <authorList>
            <person name="Oliphant S.A."/>
            <person name="Watson-Haigh N.S."/>
            <person name="Sumby K.M."/>
            <person name="Gardner J.M."/>
            <person name="Jiranek V."/>
        </authorList>
    </citation>
    <scope>NUCLEOTIDE SEQUENCE</scope>
    <source>
        <strain evidence="3">Ru20-1</strain>
    </source>
</reference>
<protein>
    <submittedName>
        <fullName evidence="3">PDZ domain-containing protein</fullName>
    </submittedName>
</protein>